<keyword evidence="1" id="KW-0732">Signal</keyword>
<proteinExistence type="predicted"/>
<feature type="chain" id="PRO_5046754989" evidence="1">
    <location>
        <begin position="22"/>
        <end position="236"/>
    </location>
</feature>
<evidence type="ECO:0000256" key="1">
    <source>
        <dbReference type="SAM" id="SignalP"/>
    </source>
</evidence>
<dbReference type="PANTHER" id="PTHR10587">
    <property type="entry name" value="GLYCOSYL TRANSFERASE-RELATED"/>
    <property type="match status" value="1"/>
</dbReference>
<organism evidence="3 4">
    <name type="scientific">Amycolatopsis pigmentata</name>
    <dbReference type="NCBI Taxonomy" id="450801"/>
    <lineage>
        <taxon>Bacteria</taxon>
        <taxon>Bacillati</taxon>
        <taxon>Actinomycetota</taxon>
        <taxon>Actinomycetes</taxon>
        <taxon>Pseudonocardiales</taxon>
        <taxon>Pseudonocardiaceae</taxon>
        <taxon>Amycolatopsis</taxon>
    </lineage>
</organism>
<dbReference type="InterPro" id="IPR011330">
    <property type="entry name" value="Glyco_hydro/deAcase_b/a-brl"/>
</dbReference>
<comment type="caution">
    <text evidence="3">The sequence shown here is derived from an EMBL/GenBank/DDBJ whole genome shotgun (WGS) entry which is preliminary data.</text>
</comment>
<protein>
    <submittedName>
        <fullName evidence="3">Polysaccharide deacetylase family protein</fullName>
    </submittedName>
</protein>
<evidence type="ECO:0000313" key="4">
    <source>
        <dbReference type="Proteomes" id="UP001597417"/>
    </source>
</evidence>
<dbReference type="EMBL" id="JBHUKR010000003">
    <property type="protein sequence ID" value="MFD2415030.1"/>
    <property type="molecule type" value="Genomic_DNA"/>
</dbReference>
<dbReference type="InterPro" id="IPR002509">
    <property type="entry name" value="NODB_dom"/>
</dbReference>
<dbReference type="Gene3D" id="3.20.20.370">
    <property type="entry name" value="Glycoside hydrolase/deacetylase"/>
    <property type="match status" value="1"/>
</dbReference>
<name>A0ABW5FLI1_9PSEU</name>
<dbReference type="Proteomes" id="UP001597417">
    <property type="component" value="Unassembled WGS sequence"/>
</dbReference>
<evidence type="ECO:0000259" key="2">
    <source>
        <dbReference type="PROSITE" id="PS51677"/>
    </source>
</evidence>
<dbReference type="CDD" id="cd10959">
    <property type="entry name" value="CE4_NodB_like_3"/>
    <property type="match status" value="1"/>
</dbReference>
<accession>A0ABW5FLI1</accession>
<dbReference type="PANTHER" id="PTHR10587:SF137">
    <property type="entry name" value="4-DEOXY-4-FORMAMIDO-L-ARABINOSE-PHOSPHOUNDECAPRENOL DEFORMYLASE ARND-RELATED"/>
    <property type="match status" value="1"/>
</dbReference>
<sequence>MKPMVLLAASGALAHAAPAAAFVPFLRTRFLPAFAGLGDPGHVALTFDDGPNPLSTPHFLRLLRARGVRATFFLLGDQVKRAPWLTREIAEAGHEIALHGWEHRCLLRYGPRRVHDDLARACDVIEQASHHRPQWIRAPYGVFSGASLLAARRLGLTPVLWTCWGYDWTRRATAASVTRTVLKDLRGGGTILLHDSDHAASAGSWRSALAALDPILDACAARGLRVGPLAEHAVGG</sequence>
<dbReference type="SUPFAM" id="SSF88713">
    <property type="entry name" value="Glycoside hydrolase/deacetylase"/>
    <property type="match status" value="1"/>
</dbReference>
<reference evidence="4" key="1">
    <citation type="journal article" date="2019" name="Int. J. Syst. Evol. Microbiol.">
        <title>The Global Catalogue of Microorganisms (GCM) 10K type strain sequencing project: providing services to taxonomists for standard genome sequencing and annotation.</title>
        <authorList>
            <consortium name="The Broad Institute Genomics Platform"/>
            <consortium name="The Broad Institute Genome Sequencing Center for Infectious Disease"/>
            <person name="Wu L."/>
            <person name="Ma J."/>
        </authorList>
    </citation>
    <scope>NUCLEOTIDE SEQUENCE [LARGE SCALE GENOMIC DNA]</scope>
    <source>
        <strain evidence="4">CGMCC 4.7645</strain>
    </source>
</reference>
<dbReference type="Pfam" id="PF01522">
    <property type="entry name" value="Polysacc_deac_1"/>
    <property type="match status" value="1"/>
</dbReference>
<gene>
    <name evidence="3" type="ORF">ACFSXZ_01690</name>
</gene>
<evidence type="ECO:0000313" key="3">
    <source>
        <dbReference type="EMBL" id="MFD2415030.1"/>
    </source>
</evidence>
<feature type="signal peptide" evidence="1">
    <location>
        <begin position="1"/>
        <end position="21"/>
    </location>
</feature>
<dbReference type="RefSeq" id="WP_378260461.1">
    <property type="nucleotide sequence ID" value="NZ_JBHUKR010000003.1"/>
</dbReference>
<dbReference type="InterPro" id="IPR050248">
    <property type="entry name" value="Polysacc_deacetylase_ArnD"/>
</dbReference>
<dbReference type="PROSITE" id="PS51677">
    <property type="entry name" value="NODB"/>
    <property type="match status" value="1"/>
</dbReference>
<keyword evidence="4" id="KW-1185">Reference proteome</keyword>
<feature type="domain" description="NodB homology" evidence="2">
    <location>
        <begin position="41"/>
        <end position="227"/>
    </location>
</feature>